<dbReference type="Gene3D" id="3.40.430.10">
    <property type="entry name" value="Dihydrofolate Reductase, subunit A"/>
    <property type="match status" value="1"/>
</dbReference>
<feature type="region of interest" description="Disordered" evidence="4">
    <location>
        <begin position="232"/>
        <end position="261"/>
    </location>
</feature>
<comment type="pathway">
    <text evidence="1">Cofactor biosynthesis; riboflavin biosynthesis.</text>
</comment>
<dbReference type="InterPro" id="IPR050765">
    <property type="entry name" value="Riboflavin_Biosynth_HTPR"/>
</dbReference>
<sequence>MDDHRTDLGTILGELNALPTFVVGQLGQSLDGRVALPSGESKYISGPKALDHVHHLRAMVDAVLVGIGTVEADDPLLTVRRVPGRNPARVVLDPSGRLSPSARVLTENGARRLVIRRPAAGAVLPAGVETLALESSGGLIQPAEILEALRAEGLNRILVEGGPRTLSAFLDAGALDLFHIVVSPVILGTGRTGLDLAPIACLGKATRPATRVHVFPEGDVLFACDLRQGAHGEGAHGNAESENDGDKTVGESPAGHICPAG</sequence>
<keyword evidence="7" id="KW-1185">Reference proteome</keyword>
<dbReference type="EMBL" id="BMCT01000001">
    <property type="protein sequence ID" value="GGF46598.1"/>
    <property type="molecule type" value="Genomic_DNA"/>
</dbReference>
<dbReference type="AlphaFoldDB" id="A0A917BJN9"/>
<dbReference type="InterPro" id="IPR024072">
    <property type="entry name" value="DHFR-like_dom_sf"/>
</dbReference>
<evidence type="ECO:0000259" key="5">
    <source>
        <dbReference type="Pfam" id="PF01872"/>
    </source>
</evidence>
<name>A0A917BJN9_9HYPH</name>
<organism evidence="6 7">
    <name type="scientific">Azorhizobium oxalatiphilum</name>
    <dbReference type="NCBI Taxonomy" id="980631"/>
    <lineage>
        <taxon>Bacteria</taxon>
        <taxon>Pseudomonadati</taxon>
        <taxon>Pseudomonadota</taxon>
        <taxon>Alphaproteobacteria</taxon>
        <taxon>Hyphomicrobiales</taxon>
        <taxon>Xanthobacteraceae</taxon>
        <taxon>Azorhizobium</taxon>
    </lineage>
</organism>
<evidence type="ECO:0000313" key="6">
    <source>
        <dbReference type="EMBL" id="GGF46598.1"/>
    </source>
</evidence>
<evidence type="ECO:0000256" key="2">
    <source>
        <dbReference type="ARBA" id="ARBA00022857"/>
    </source>
</evidence>
<reference evidence="6" key="1">
    <citation type="journal article" date="2014" name="Int. J. Syst. Evol. Microbiol.">
        <title>Complete genome sequence of Corynebacterium casei LMG S-19264T (=DSM 44701T), isolated from a smear-ripened cheese.</title>
        <authorList>
            <consortium name="US DOE Joint Genome Institute (JGI-PGF)"/>
            <person name="Walter F."/>
            <person name="Albersmeier A."/>
            <person name="Kalinowski J."/>
            <person name="Ruckert C."/>
        </authorList>
    </citation>
    <scope>NUCLEOTIDE SEQUENCE</scope>
    <source>
        <strain evidence="6">CCM 7897</strain>
    </source>
</reference>
<dbReference type="RefSeq" id="WP_188574680.1">
    <property type="nucleotide sequence ID" value="NZ_BMCT01000001.1"/>
</dbReference>
<dbReference type="SUPFAM" id="SSF53597">
    <property type="entry name" value="Dihydrofolate reductase-like"/>
    <property type="match status" value="1"/>
</dbReference>
<evidence type="ECO:0000256" key="4">
    <source>
        <dbReference type="SAM" id="MobiDB-lite"/>
    </source>
</evidence>
<accession>A0A917BJN9</accession>
<evidence type="ECO:0000256" key="3">
    <source>
        <dbReference type="ARBA" id="ARBA00023002"/>
    </source>
</evidence>
<dbReference type="GO" id="GO:0009231">
    <property type="term" value="P:riboflavin biosynthetic process"/>
    <property type="evidence" value="ECO:0007669"/>
    <property type="project" value="InterPro"/>
</dbReference>
<proteinExistence type="predicted"/>
<dbReference type="PANTHER" id="PTHR38011:SF7">
    <property type="entry name" value="2,5-DIAMINO-6-RIBOSYLAMINO-4(3H)-PYRIMIDINONE 5'-PHOSPHATE REDUCTASE"/>
    <property type="match status" value="1"/>
</dbReference>
<keyword evidence="2" id="KW-0521">NADP</keyword>
<keyword evidence="3" id="KW-0560">Oxidoreductase</keyword>
<dbReference type="InterPro" id="IPR002734">
    <property type="entry name" value="RibDG_C"/>
</dbReference>
<dbReference type="PANTHER" id="PTHR38011">
    <property type="entry name" value="DIHYDROFOLATE REDUCTASE FAMILY PROTEIN (AFU_ORTHOLOGUE AFUA_8G06820)"/>
    <property type="match status" value="1"/>
</dbReference>
<comment type="caution">
    <text evidence="6">The sequence shown here is derived from an EMBL/GenBank/DDBJ whole genome shotgun (WGS) entry which is preliminary data.</text>
</comment>
<gene>
    <name evidence="6" type="ORF">GCM10007301_02640</name>
</gene>
<dbReference type="Proteomes" id="UP000606044">
    <property type="component" value="Unassembled WGS sequence"/>
</dbReference>
<evidence type="ECO:0000313" key="7">
    <source>
        <dbReference type="Proteomes" id="UP000606044"/>
    </source>
</evidence>
<reference evidence="6" key="2">
    <citation type="submission" date="2020-09" db="EMBL/GenBank/DDBJ databases">
        <authorList>
            <person name="Sun Q."/>
            <person name="Sedlacek I."/>
        </authorList>
    </citation>
    <scope>NUCLEOTIDE SEQUENCE</scope>
    <source>
        <strain evidence="6">CCM 7897</strain>
    </source>
</reference>
<evidence type="ECO:0000256" key="1">
    <source>
        <dbReference type="ARBA" id="ARBA00005104"/>
    </source>
</evidence>
<protein>
    <submittedName>
        <fullName evidence="6">5-amino-6-(5-phosphoribosylamino)uracil reductase</fullName>
    </submittedName>
</protein>
<dbReference type="GO" id="GO:0008703">
    <property type="term" value="F:5-amino-6-(5-phosphoribosylamino)uracil reductase activity"/>
    <property type="evidence" value="ECO:0007669"/>
    <property type="project" value="InterPro"/>
</dbReference>
<feature type="domain" description="Bacterial bifunctional deaminase-reductase C-terminal" evidence="5">
    <location>
        <begin position="21"/>
        <end position="195"/>
    </location>
</feature>
<dbReference type="Pfam" id="PF01872">
    <property type="entry name" value="RibD_C"/>
    <property type="match status" value="1"/>
</dbReference>